<dbReference type="PATRIC" id="fig|1265738.3.peg.7551"/>
<evidence type="ECO:0000313" key="2">
    <source>
        <dbReference type="Proteomes" id="UP000011991"/>
    </source>
</evidence>
<organism evidence="1 2">
    <name type="scientific">Rhodopirellula maiorica SM1</name>
    <dbReference type="NCBI Taxonomy" id="1265738"/>
    <lineage>
        <taxon>Bacteria</taxon>
        <taxon>Pseudomonadati</taxon>
        <taxon>Planctomycetota</taxon>
        <taxon>Planctomycetia</taxon>
        <taxon>Pirellulales</taxon>
        <taxon>Pirellulaceae</taxon>
        <taxon>Novipirellula</taxon>
    </lineage>
</organism>
<sequence length="57" mass="6688">MKLVMSAAASPLLRDDHIVRNHAHRTPRPRHCYRRVYHSCNNGEIAPRKPLKRYSPL</sequence>
<evidence type="ECO:0000313" key="1">
    <source>
        <dbReference type="EMBL" id="EMI15509.1"/>
    </source>
</evidence>
<dbReference type="EMBL" id="ANOG01001077">
    <property type="protein sequence ID" value="EMI15509.1"/>
    <property type="molecule type" value="Genomic_DNA"/>
</dbReference>
<proteinExistence type="predicted"/>
<accession>M5RNE7</accession>
<dbReference type="AlphaFoldDB" id="M5RNE7"/>
<reference evidence="1 2" key="1">
    <citation type="journal article" date="2013" name="Mar. Genomics">
        <title>Expression of sulfatases in Rhodopirellula baltica and the diversity of sulfatases in the genus Rhodopirellula.</title>
        <authorList>
            <person name="Wegner C.E."/>
            <person name="Richter-Heitmann T."/>
            <person name="Klindworth A."/>
            <person name="Klockow C."/>
            <person name="Richter M."/>
            <person name="Achstetter T."/>
            <person name="Glockner F.O."/>
            <person name="Harder J."/>
        </authorList>
    </citation>
    <scope>NUCLEOTIDE SEQUENCE [LARGE SCALE GENOMIC DNA]</scope>
    <source>
        <strain evidence="1 2">SM1</strain>
    </source>
</reference>
<dbReference type="Proteomes" id="UP000011991">
    <property type="component" value="Unassembled WGS sequence"/>
</dbReference>
<keyword evidence="2" id="KW-1185">Reference proteome</keyword>
<comment type="caution">
    <text evidence="1">The sequence shown here is derived from an EMBL/GenBank/DDBJ whole genome shotgun (WGS) entry which is preliminary data.</text>
</comment>
<name>M5RNE7_9BACT</name>
<protein>
    <submittedName>
        <fullName evidence="1">Uncharacterized protein</fullName>
    </submittedName>
</protein>
<gene>
    <name evidence="1" type="ORF">RMSM_07568</name>
</gene>